<dbReference type="InterPro" id="IPR007699">
    <property type="entry name" value="SGS_dom"/>
</dbReference>
<evidence type="ECO:0000259" key="2">
    <source>
        <dbReference type="PROSITE" id="PS51203"/>
    </source>
</evidence>
<feature type="domain" description="CS" evidence="2">
    <location>
        <begin position="1"/>
        <end position="84"/>
    </location>
</feature>
<dbReference type="PROSITE" id="PS51048">
    <property type="entry name" value="SGS"/>
    <property type="match status" value="1"/>
</dbReference>
<dbReference type="SUPFAM" id="SSF49764">
    <property type="entry name" value="HSP20-like chaperones"/>
    <property type="match status" value="1"/>
</dbReference>
<accession>A0A9J6CF79</accession>
<dbReference type="PROSITE" id="PS51203">
    <property type="entry name" value="CS"/>
    <property type="match status" value="1"/>
</dbReference>
<reference evidence="3" key="1">
    <citation type="submission" date="2021-03" db="EMBL/GenBank/DDBJ databases">
        <title>Chromosome level genome of the anhydrobiotic midge Polypedilum vanderplanki.</title>
        <authorList>
            <person name="Yoshida Y."/>
            <person name="Kikawada T."/>
            <person name="Gusev O."/>
        </authorList>
    </citation>
    <scope>NUCLEOTIDE SEQUENCE</scope>
    <source>
        <strain evidence="3">NIAS01</strain>
        <tissue evidence="3">Whole body or cell culture</tissue>
    </source>
</reference>
<feature type="domain" description="SGS" evidence="1">
    <location>
        <begin position="92"/>
        <end position="180"/>
    </location>
</feature>
<dbReference type="EMBL" id="JADBJN010000001">
    <property type="protein sequence ID" value="KAG5680575.1"/>
    <property type="molecule type" value="Genomic_DNA"/>
</dbReference>
<evidence type="ECO:0000313" key="3">
    <source>
        <dbReference type="EMBL" id="KAG5680575.1"/>
    </source>
</evidence>
<dbReference type="AlphaFoldDB" id="A0A9J6CF79"/>
<organism evidence="3 4">
    <name type="scientific">Polypedilum vanderplanki</name>
    <name type="common">Sleeping chironomid midge</name>
    <dbReference type="NCBI Taxonomy" id="319348"/>
    <lineage>
        <taxon>Eukaryota</taxon>
        <taxon>Metazoa</taxon>
        <taxon>Ecdysozoa</taxon>
        <taxon>Arthropoda</taxon>
        <taxon>Hexapoda</taxon>
        <taxon>Insecta</taxon>
        <taxon>Pterygota</taxon>
        <taxon>Neoptera</taxon>
        <taxon>Endopterygota</taxon>
        <taxon>Diptera</taxon>
        <taxon>Nematocera</taxon>
        <taxon>Chironomoidea</taxon>
        <taxon>Chironomidae</taxon>
        <taxon>Chironominae</taxon>
        <taxon>Polypedilum</taxon>
        <taxon>Polypedilum</taxon>
    </lineage>
</organism>
<name>A0A9J6CF79_POLVA</name>
<evidence type="ECO:0000313" key="4">
    <source>
        <dbReference type="Proteomes" id="UP001107558"/>
    </source>
</evidence>
<gene>
    <name evidence="3" type="ORF">PVAND_010072</name>
</gene>
<protein>
    <recommendedName>
        <fullName evidence="5">Suppressor of G2 allele of SKP1</fullName>
    </recommendedName>
</protein>
<evidence type="ECO:0000259" key="1">
    <source>
        <dbReference type="PROSITE" id="PS51048"/>
    </source>
</evidence>
<dbReference type="InterPro" id="IPR008978">
    <property type="entry name" value="HSP20-like_chaperone"/>
</dbReference>
<sequence length="180" mass="20740">MSVRHDWYQNDEKVVITVLLKNAVEKNYKCEINENSLQITAENYELNLDLHASIIPEKSSHKATPHKIEINLIKKNFGKWAALEKKVQEVAVKVYSGKKPDEWDKLAKDIEKSDDKEEGDAAVNALFKKIYESGTEEQRRAMNKSFQESGGTVLSTNWDEVKKDKVDVKPPDGCEFRKWE</sequence>
<dbReference type="Pfam" id="PF05002">
    <property type="entry name" value="SGS"/>
    <property type="match status" value="1"/>
</dbReference>
<dbReference type="OrthoDB" id="1898560at2759"/>
<dbReference type="Proteomes" id="UP001107558">
    <property type="component" value="Chromosome 1"/>
</dbReference>
<dbReference type="CDD" id="cd06466">
    <property type="entry name" value="p23_CS_SGT1_like"/>
    <property type="match status" value="1"/>
</dbReference>
<dbReference type="Gene3D" id="2.60.40.790">
    <property type="match status" value="1"/>
</dbReference>
<proteinExistence type="predicted"/>
<comment type="caution">
    <text evidence="3">The sequence shown here is derived from an EMBL/GenBank/DDBJ whole genome shotgun (WGS) entry which is preliminary data.</text>
</comment>
<dbReference type="InterPro" id="IPR007052">
    <property type="entry name" value="CS_dom"/>
</dbReference>
<dbReference type="GO" id="GO:0051087">
    <property type="term" value="F:protein-folding chaperone binding"/>
    <property type="evidence" value="ECO:0007669"/>
    <property type="project" value="InterPro"/>
</dbReference>
<evidence type="ECO:0008006" key="5">
    <source>
        <dbReference type="Google" id="ProtNLM"/>
    </source>
</evidence>
<dbReference type="PANTHER" id="PTHR45862">
    <property type="entry name" value="PROTEIN SGT1 HOMOLOG"/>
    <property type="match status" value="1"/>
</dbReference>
<dbReference type="InterPro" id="IPR044563">
    <property type="entry name" value="Sgt1-like"/>
</dbReference>
<keyword evidence="4" id="KW-1185">Reference proteome</keyword>
<dbReference type="Pfam" id="PF04969">
    <property type="entry name" value="CS"/>
    <property type="match status" value="1"/>
</dbReference>